<dbReference type="Proteomes" id="UP001596492">
    <property type="component" value="Unassembled WGS sequence"/>
</dbReference>
<sequence>MSLPATRVSKNGTSESTRGQGRVYVALGSNAAFTDDNKYRLEGAGLFQSVLHALQRAGIVTLQKSSLWLSPAWPDPTLGDFYNAVVELALSDNNAQALMLHLLALEDEFGRKRSVKNASRTLDLDLIDYRQIICNARYDGDLILPHPRLHERSFVLSPLLEIAPNWYHPVLKCSGAALEKNAQNEWPATKIGSF</sequence>
<evidence type="ECO:0000256" key="6">
    <source>
        <dbReference type="ARBA" id="ARBA00022741"/>
    </source>
</evidence>
<accession>A0ABW2IHQ0</accession>
<keyword evidence="7" id="KW-0418">Kinase</keyword>
<keyword evidence="8" id="KW-0067">ATP-binding</keyword>
<dbReference type="PANTHER" id="PTHR43071">
    <property type="entry name" value="2-AMINO-4-HYDROXY-6-HYDROXYMETHYLDIHYDROPTERIDINE PYROPHOSPHOKINASE"/>
    <property type="match status" value="1"/>
</dbReference>
<evidence type="ECO:0000256" key="10">
    <source>
        <dbReference type="ARBA" id="ARBA00029409"/>
    </source>
</evidence>
<comment type="caution">
    <text evidence="14">The sequence shown here is derived from an EMBL/GenBank/DDBJ whole genome shotgun (WGS) entry which is preliminary data.</text>
</comment>
<dbReference type="PANTHER" id="PTHR43071:SF1">
    <property type="entry name" value="2-AMINO-4-HYDROXY-6-HYDROXYMETHYLDIHYDROPTERIDINE PYROPHOSPHOKINASE"/>
    <property type="match status" value="1"/>
</dbReference>
<evidence type="ECO:0000256" key="11">
    <source>
        <dbReference type="ARBA" id="ARBA00029766"/>
    </source>
</evidence>
<evidence type="ECO:0000256" key="3">
    <source>
        <dbReference type="ARBA" id="ARBA00013253"/>
    </source>
</evidence>
<comment type="pathway">
    <text evidence="1">Cofactor biosynthesis; tetrahydrofolate biosynthesis; 2-amino-4-hydroxy-6-hydroxymethyl-7,8-dihydropteridine diphosphate from 7,8-dihydroneopterin triphosphate: step 4/4.</text>
</comment>
<comment type="similarity">
    <text evidence="2">Belongs to the HPPK family.</text>
</comment>
<dbReference type="NCBIfam" id="TIGR01498">
    <property type="entry name" value="folK"/>
    <property type="match status" value="1"/>
</dbReference>
<gene>
    <name evidence="14" type="primary">folK</name>
    <name evidence="14" type="ORF">ACFQS8_03370</name>
</gene>
<evidence type="ECO:0000313" key="14">
    <source>
        <dbReference type="EMBL" id="MFC7290646.1"/>
    </source>
</evidence>
<dbReference type="RefSeq" id="WP_382165706.1">
    <property type="nucleotide sequence ID" value="NZ_JBHTBR010000002.1"/>
</dbReference>
<evidence type="ECO:0000256" key="12">
    <source>
        <dbReference type="ARBA" id="ARBA00033413"/>
    </source>
</evidence>
<reference evidence="15" key="1">
    <citation type="journal article" date="2019" name="Int. J. Syst. Evol. Microbiol.">
        <title>The Global Catalogue of Microorganisms (GCM) 10K type strain sequencing project: providing services to taxonomists for standard genome sequencing and annotation.</title>
        <authorList>
            <consortium name="The Broad Institute Genomics Platform"/>
            <consortium name="The Broad Institute Genome Sequencing Center for Infectious Disease"/>
            <person name="Wu L."/>
            <person name="Ma J."/>
        </authorList>
    </citation>
    <scope>NUCLEOTIDE SEQUENCE [LARGE SCALE GENOMIC DNA]</scope>
    <source>
        <strain evidence="15">CCUG 51308</strain>
    </source>
</reference>
<dbReference type="EC" id="2.7.6.3" evidence="3"/>
<dbReference type="InterPro" id="IPR000550">
    <property type="entry name" value="Hppk"/>
</dbReference>
<keyword evidence="5 14" id="KW-0808">Transferase</keyword>
<keyword evidence="9" id="KW-0289">Folate biosynthesis</keyword>
<evidence type="ECO:0000256" key="4">
    <source>
        <dbReference type="ARBA" id="ARBA00016218"/>
    </source>
</evidence>
<feature type="domain" description="7,8-dihydro-6-hydroxymethylpterin-pyrophosphokinase" evidence="13">
    <location>
        <begin position="116"/>
        <end position="127"/>
    </location>
</feature>
<proteinExistence type="inferred from homology"/>
<evidence type="ECO:0000259" key="13">
    <source>
        <dbReference type="PROSITE" id="PS00794"/>
    </source>
</evidence>
<dbReference type="SUPFAM" id="SSF55083">
    <property type="entry name" value="6-hydroxymethyl-7,8-dihydropterin pyrophosphokinase, HPPK"/>
    <property type="match status" value="1"/>
</dbReference>
<evidence type="ECO:0000256" key="9">
    <source>
        <dbReference type="ARBA" id="ARBA00022909"/>
    </source>
</evidence>
<evidence type="ECO:0000256" key="1">
    <source>
        <dbReference type="ARBA" id="ARBA00005051"/>
    </source>
</evidence>
<evidence type="ECO:0000256" key="2">
    <source>
        <dbReference type="ARBA" id="ARBA00005810"/>
    </source>
</evidence>
<dbReference type="EMBL" id="JBHTBR010000002">
    <property type="protein sequence ID" value="MFC7290646.1"/>
    <property type="molecule type" value="Genomic_DNA"/>
</dbReference>
<evidence type="ECO:0000313" key="15">
    <source>
        <dbReference type="Proteomes" id="UP001596492"/>
    </source>
</evidence>
<protein>
    <recommendedName>
        <fullName evidence="4">2-amino-4-hydroxy-6-hydroxymethyldihydropteridine pyrophosphokinase</fullName>
        <ecNumber evidence="3">2.7.6.3</ecNumber>
    </recommendedName>
    <alternativeName>
        <fullName evidence="11">6-hydroxymethyl-7,8-dihydropterin pyrophosphokinase</fullName>
    </alternativeName>
    <alternativeName>
        <fullName evidence="12">7,8-dihydro-6-hydroxymethylpterin-pyrophosphokinase</fullName>
    </alternativeName>
</protein>
<evidence type="ECO:0000256" key="5">
    <source>
        <dbReference type="ARBA" id="ARBA00022679"/>
    </source>
</evidence>
<organism evidence="14 15">
    <name type="scientific">Hirschia litorea</name>
    <dbReference type="NCBI Taxonomy" id="1199156"/>
    <lineage>
        <taxon>Bacteria</taxon>
        <taxon>Pseudomonadati</taxon>
        <taxon>Pseudomonadota</taxon>
        <taxon>Alphaproteobacteria</taxon>
        <taxon>Hyphomonadales</taxon>
        <taxon>Hyphomonadaceae</taxon>
        <taxon>Hirschia</taxon>
    </lineage>
</organism>
<dbReference type="Pfam" id="PF01288">
    <property type="entry name" value="HPPK"/>
    <property type="match status" value="1"/>
</dbReference>
<dbReference type="Gene3D" id="3.30.70.560">
    <property type="entry name" value="7,8-Dihydro-6-hydroxymethylpterin-pyrophosphokinase HPPK"/>
    <property type="match status" value="1"/>
</dbReference>
<dbReference type="InterPro" id="IPR035907">
    <property type="entry name" value="Hppk_sf"/>
</dbReference>
<keyword evidence="6" id="KW-0547">Nucleotide-binding</keyword>
<evidence type="ECO:0000256" key="8">
    <source>
        <dbReference type="ARBA" id="ARBA00022840"/>
    </source>
</evidence>
<dbReference type="CDD" id="cd00483">
    <property type="entry name" value="HPPK"/>
    <property type="match status" value="1"/>
</dbReference>
<name>A0ABW2IHQ0_9PROT</name>
<dbReference type="PROSITE" id="PS00794">
    <property type="entry name" value="HPPK"/>
    <property type="match status" value="1"/>
</dbReference>
<dbReference type="GO" id="GO:0003848">
    <property type="term" value="F:2-amino-4-hydroxy-6-hydroxymethyldihydropteridine diphosphokinase activity"/>
    <property type="evidence" value="ECO:0007669"/>
    <property type="project" value="UniProtKB-EC"/>
</dbReference>
<evidence type="ECO:0000256" key="7">
    <source>
        <dbReference type="ARBA" id="ARBA00022777"/>
    </source>
</evidence>
<keyword evidence="15" id="KW-1185">Reference proteome</keyword>
<comment type="function">
    <text evidence="10">Catalyzes the transfer of pyrophosphate from adenosine triphosphate (ATP) to 6-hydroxymethyl-7,8-dihydropterin, an enzymatic step in folate biosynthesis pathway.</text>
</comment>